<evidence type="ECO:0000313" key="5">
    <source>
        <dbReference type="EMBL" id="MCQ6957066.1"/>
    </source>
</evidence>
<dbReference type="Proteomes" id="UP001204376">
    <property type="component" value="Unassembled WGS sequence"/>
</dbReference>
<keyword evidence="6" id="KW-1185">Reference proteome</keyword>
<evidence type="ECO:0000256" key="1">
    <source>
        <dbReference type="ARBA" id="ARBA00010945"/>
    </source>
</evidence>
<comment type="similarity">
    <text evidence="1">Belongs to the DNA polymerase type-Y family.</text>
</comment>
<feature type="domain" description="UmuC" evidence="4">
    <location>
        <begin position="7"/>
        <end position="186"/>
    </location>
</feature>
<dbReference type="Pfam" id="PF11799">
    <property type="entry name" value="IMS_C"/>
    <property type="match status" value="1"/>
</dbReference>
<dbReference type="Pfam" id="PF00817">
    <property type="entry name" value="IMS"/>
    <property type="match status" value="1"/>
</dbReference>
<dbReference type="PROSITE" id="PS50173">
    <property type="entry name" value="UMUC"/>
    <property type="match status" value="1"/>
</dbReference>
<dbReference type="InterPro" id="IPR036775">
    <property type="entry name" value="DNA_pol_Y-fam_lit_finger_sf"/>
</dbReference>
<evidence type="ECO:0000256" key="3">
    <source>
        <dbReference type="ARBA" id="ARBA00022932"/>
    </source>
</evidence>
<dbReference type="InterPro" id="IPR043502">
    <property type="entry name" value="DNA/RNA_pol_sf"/>
</dbReference>
<dbReference type="SUPFAM" id="SSF56672">
    <property type="entry name" value="DNA/RNA polymerases"/>
    <property type="match status" value="1"/>
</dbReference>
<dbReference type="RefSeq" id="WP_256537276.1">
    <property type="nucleotide sequence ID" value="NZ_JANHOH010000001.1"/>
</dbReference>
<dbReference type="SUPFAM" id="SSF100879">
    <property type="entry name" value="Lesion bypass DNA polymerase (Y-family), little finger domain"/>
    <property type="match status" value="1"/>
</dbReference>
<dbReference type="Gene3D" id="1.10.150.20">
    <property type="entry name" value="5' to 3' exonuclease, C-terminal subdomain"/>
    <property type="match status" value="1"/>
</dbReference>
<keyword evidence="3" id="KW-0239">DNA-directed DNA polymerase</keyword>
<dbReference type="PANTHER" id="PTHR11076:SF33">
    <property type="entry name" value="DNA POLYMERASE KAPPA"/>
    <property type="match status" value="1"/>
</dbReference>
<dbReference type="InterPro" id="IPR043128">
    <property type="entry name" value="Rev_trsase/Diguanyl_cyclase"/>
</dbReference>
<evidence type="ECO:0000259" key="4">
    <source>
        <dbReference type="PROSITE" id="PS50173"/>
    </source>
</evidence>
<protein>
    <submittedName>
        <fullName evidence="5">DNA polymerase IV</fullName>
    </submittedName>
</protein>
<dbReference type="InterPro" id="IPR022880">
    <property type="entry name" value="DNApol_IV"/>
</dbReference>
<reference evidence="5 6" key="1">
    <citation type="submission" date="2022-07" db="EMBL/GenBank/DDBJ databases">
        <title>Mucilaginibacter sp. JC4.</title>
        <authorList>
            <person name="Le V."/>
            <person name="Ko S.-R."/>
            <person name="Ahn C.-Y."/>
            <person name="Oh H.-M."/>
        </authorList>
    </citation>
    <scope>NUCLEOTIDE SEQUENCE [LARGE SCALE GENOMIC DNA]</scope>
    <source>
        <strain evidence="5 6">JC4</strain>
    </source>
</reference>
<proteinExistence type="inferred from homology"/>
<organism evidence="5 6">
    <name type="scientific">Mucilaginibacter aquariorum</name>
    <dbReference type="NCBI Taxonomy" id="2967225"/>
    <lineage>
        <taxon>Bacteria</taxon>
        <taxon>Pseudomonadati</taxon>
        <taxon>Bacteroidota</taxon>
        <taxon>Sphingobacteriia</taxon>
        <taxon>Sphingobacteriales</taxon>
        <taxon>Sphingobacteriaceae</taxon>
        <taxon>Mucilaginibacter</taxon>
    </lineage>
</organism>
<dbReference type="PANTHER" id="PTHR11076">
    <property type="entry name" value="DNA REPAIR POLYMERASE UMUC / TRANSFERASE FAMILY MEMBER"/>
    <property type="match status" value="1"/>
</dbReference>
<keyword evidence="2" id="KW-0515">Mutator protein</keyword>
<evidence type="ECO:0000256" key="2">
    <source>
        <dbReference type="ARBA" id="ARBA00022457"/>
    </source>
</evidence>
<dbReference type="InterPro" id="IPR050116">
    <property type="entry name" value="DNA_polymerase-Y"/>
</dbReference>
<dbReference type="InterPro" id="IPR001126">
    <property type="entry name" value="UmuC"/>
</dbReference>
<name>A0ABT1SYC4_9SPHI</name>
<dbReference type="Gene3D" id="3.30.70.270">
    <property type="match status" value="1"/>
</dbReference>
<evidence type="ECO:0000313" key="6">
    <source>
        <dbReference type="Proteomes" id="UP001204376"/>
    </source>
</evidence>
<comment type="caution">
    <text evidence="5">The sequence shown here is derived from an EMBL/GenBank/DDBJ whole genome shotgun (WGS) entry which is preliminary data.</text>
</comment>
<accession>A0ABT1SYC4</accession>
<dbReference type="InterPro" id="IPR017961">
    <property type="entry name" value="DNA_pol_Y-fam_little_finger"/>
</dbReference>
<dbReference type="CDD" id="cd03586">
    <property type="entry name" value="PolY_Pol_IV_kappa"/>
    <property type="match status" value="1"/>
</dbReference>
<gene>
    <name evidence="5" type="ORF">NPE20_03820</name>
</gene>
<dbReference type="Gene3D" id="3.30.1490.100">
    <property type="entry name" value="DNA polymerase, Y-family, little finger domain"/>
    <property type="match status" value="1"/>
</dbReference>
<keyword evidence="3" id="KW-0808">Transferase</keyword>
<dbReference type="Gene3D" id="3.40.1170.60">
    <property type="match status" value="1"/>
</dbReference>
<dbReference type="EMBL" id="JANHOH010000001">
    <property type="protein sequence ID" value="MCQ6957066.1"/>
    <property type="molecule type" value="Genomic_DNA"/>
</dbReference>
<keyword evidence="3" id="KW-0548">Nucleotidyltransferase</keyword>
<sequence length="384" mass="43669">MIEHRHIVHFDLEDLPVNVELMRDSRLEGWPVAIGGTGDRGIIMSCNAKAREFRVANAMPIKLAKRACPQLVLIRGDYESYSQYSNMVKEIIDEKVPKLEKVTLERFYADLSGMDKHFGCMKYSGELRELLIRETGLPVSFGLASNKTVSRIATNDAKPNGEAEVVYGYEKRFLAPRPVTELPMVSGETARLLWKMGVRNIRDLAAMPLPYMENMFGKEGLEISRRANGVDDTPVIEQMEEKSLTREYTFEQDTIDMELMHACLVRLTEELGFRLRNNGYLTGCISVKLRYANGDTPLRQSTIPHISTDDALLSITNQLFGKLYDRRLLVRLIGVRFTKLITGTYQINLFEDTKEKIRLYQAIDHIKNNLGAGLITRASTLPRT</sequence>